<feature type="transmembrane region" description="Helical" evidence="1">
    <location>
        <begin position="145"/>
        <end position="163"/>
    </location>
</feature>
<evidence type="ECO:0000256" key="1">
    <source>
        <dbReference type="SAM" id="Phobius"/>
    </source>
</evidence>
<comment type="caution">
    <text evidence="2">The sequence shown here is derived from an EMBL/GenBank/DDBJ whole genome shotgun (WGS) entry which is preliminary data.</text>
</comment>
<keyword evidence="1" id="KW-1133">Transmembrane helix</keyword>
<keyword evidence="1" id="KW-0472">Membrane</keyword>
<feature type="transmembrane region" description="Helical" evidence="1">
    <location>
        <begin position="275"/>
        <end position="295"/>
    </location>
</feature>
<feature type="transmembrane region" description="Helical" evidence="1">
    <location>
        <begin position="193"/>
        <end position="209"/>
    </location>
</feature>
<reference evidence="2" key="1">
    <citation type="submission" date="2019-09" db="EMBL/GenBank/DDBJ databases">
        <authorList>
            <person name="Li J."/>
        </authorList>
    </citation>
    <scope>NUCLEOTIDE SEQUENCE [LARGE SCALE GENOMIC DNA]</scope>
    <source>
        <strain evidence="2">JCM 14732</strain>
    </source>
</reference>
<dbReference type="RefSeq" id="WP_149688010.1">
    <property type="nucleotide sequence ID" value="NZ_SDPQ02000001.1"/>
</dbReference>
<gene>
    <name evidence="2" type="ORF">ESP70_003850</name>
</gene>
<dbReference type="AlphaFoldDB" id="A0A5M4FIW5"/>
<protein>
    <submittedName>
        <fullName evidence="2">Uncharacterized protein</fullName>
    </submittedName>
</protein>
<dbReference type="EMBL" id="SDPQ02000001">
    <property type="protein sequence ID" value="KAA1399898.1"/>
    <property type="molecule type" value="Genomic_DNA"/>
</dbReference>
<evidence type="ECO:0000313" key="2">
    <source>
        <dbReference type="EMBL" id="KAA1399898.1"/>
    </source>
</evidence>
<organism evidence="2 3">
    <name type="scientific">Aeromicrobium ginsengisoli</name>
    <dbReference type="NCBI Taxonomy" id="363867"/>
    <lineage>
        <taxon>Bacteria</taxon>
        <taxon>Bacillati</taxon>
        <taxon>Actinomycetota</taxon>
        <taxon>Actinomycetes</taxon>
        <taxon>Propionibacteriales</taxon>
        <taxon>Nocardioidaceae</taxon>
        <taxon>Aeromicrobium</taxon>
    </lineage>
</organism>
<name>A0A5M4FIW5_9ACTN</name>
<sequence length="516" mass="53848">MTALALPVPRSPTARAPVLPTWTIGASVAAAVAARLPFLGHAASPDEGGFLVVGSQWHGAGGSLYGRYWVDRPPLLVTIFRAASALGGLTALRLIGCIAVALVVLGVARVAGMIGGRVAAQWAAVTAAGLSISPLLGGYEVNGELLAAPFVLGGVICVLAALRAVHHQEAVARSAAAGALAMSAMLIKQNLADAAIFGFVALVLAVWRGELNRQRFWAMAAGAVAGASGVISVLAIWTIAQGTSLVGVFDAMYPFRIHAAAVQAAEGSAHSSARLHGLLIAVAVSGLGLLLLGLVHHVVTRRRRDTSFLALVAMTLFAGTSVLLGGNYWYHYLVELTAPLSIAAGVLVSRHGFAARKIVAYVLVAGSVAWSVSLARPQGTDARSVGQAIAASSMPHDTIVNAWGNADLTFASGLPSPYAQLWSLPVKTIDPQLTQLDGVLRGPEPPTWFVIRKHLYSWGLNTARTGLILDHDYHRVARLCGHTIFLRNGVDRPTPRIVGDCRGATTPLATMKELLP</sequence>
<feature type="transmembrane region" description="Helical" evidence="1">
    <location>
        <begin position="170"/>
        <end position="187"/>
    </location>
</feature>
<dbReference type="OrthoDB" id="3778591at2"/>
<feature type="transmembrane region" description="Helical" evidence="1">
    <location>
        <begin position="119"/>
        <end position="139"/>
    </location>
</feature>
<accession>A0A5M4FIW5</accession>
<proteinExistence type="predicted"/>
<feature type="transmembrane region" description="Helical" evidence="1">
    <location>
        <begin position="216"/>
        <end position="240"/>
    </location>
</feature>
<feature type="transmembrane region" description="Helical" evidence="1">
    <location>
        <begin position="79"/>
        <end position="107"/>
    </location>
</feature>
<keyword evidence="3" id="KW-1185">Reference proteome</keyword>
<feature type="transmembrane region" description="Helical" evidence="1">
    <location>
        <begin position="307"/>
        <end position="324"/>
    </location>
</feature>
<feature type="transmembrane region" description="Helical" evidence="1">
    <location>
        <begin position="358"/>
        <end position="375"/>
    </location>
</feature>
<keyword evidence="1" id="KW-0812">Transmembrane</keyword>
<dbReference type="Proteomes" id="UP000380867">
    <property type="component" value="Unassembled WGS sequence"/>
</dbReference>
<evidence type="ECO:0000313" key="3">
    <source>
        <dbReference type="Proteomes" id="UP000380867"/>
    </source>
</evidence>